<dbReference type="PRINTS" id="PR00313">
    <property type="entry name" value="CABNDNGRPT"/>
</dbReference>
<proteinExistence type="predicted"/>
<dbReference type="AlphaFoldDB" id="A0A4R4DV12"/>
<dbReference type="PANTHER" id="PTHR38340:SF1">
    <property type="entry name" value="S-LAYER PROTEIN"/>
    <property type="match status" value="1"/>
</dbReference>
<dbReference type="Pfam" id="PF00353">
    <property type="entry name" value="HemolysinCabind"/>
    <property type="match status" value="7"/>
</dbReference>
<keyword evidence="2" id="KW-0964">Secreted</keyword>
<protein>
    <submittedName>
        <fullName evidence="4">Calcium-binding protein</fullName>
    </submittedName>
</protein>
<dbReference type="PANTHER" id="PTHR38340">
    <property type="entry name" value="S-LAYER PROTEIN"/>
    <property type="match status" value="1"/>
</dbReference>
<feature type="compositionally biased region" description="Gly residues" evidence="3">
    <location>
        <begin position="115"/>
        <end position="127"/>
    </location>
</feature>
<feature type="region of interest" description="Disordered" evidence="3">
    <location>
        <begin position="1"/>
        <end position="55"/>
    </location>
</feature>
<dbReference type="InterPro" id="IPR050557">
    <property type="entry name" value="RTX_toxin/Mannuronan_C5-epim"/>
</dbReference>
<dbReference type="OrthoDB" id="7315305at2"/>
<dbReference type="EMBL" id="SKBM01000005">
    <property type="protein sequence ID" value="TCZ64293.1"/>
    <property type="molecule type" value="Genomic_DNA"/>
</dbReference>
<name>A0A4R4DV12_9PROT</name>
<evidence type="ECO:0000256" key="3">
    <source>
        <dbReference type="SAM" id="MobiDB-lite"/>
    </source>
</evidence>
<feature type="compositionally biased region" description="Low complexity" evidence="3">
    <location>
        <begin position="74"/>
        <end position="87"/>
    </location>
</feature>
<comment type="subcellular location">
    <subcellularLocation>
        <location evidence="1">Secreted</location>
    </subcellularLocation>
</comment>
<dbReference type="SUPFAM" id="SSF51120">
    <property type="entry name" value="beta-Roll"/>
    <property type="match status" value="3"/>
</dbReference>
<feature type="region of interest" description="Disordered" evidence="3">
    <location>
        <begin position="69"/>
        <end position="147"/>
    </location>
</feature>
<feature type="compositionally biased region" description="Acidic residues" evidence="3">
    <location>
        <begin position="38"/>
        <end position="47"/>
    </location>
</feature>
<evidence type="ECO:0000256" key="2">
    <source>
        <dbReference type="ARBA" id="ARBA00022525"/>
    </source>
</evidence>
<dbReference type="Proteomes" id="UP000295023">
    <property type="component" value="Unassembled WGS sequence"/>
</dbReference>
<dbReference type="GO" id="GO:0005576">
    <property type="term" value="C:extracellular region"/>
    <property type="evidence" value="ECO:0007669"/>
    <property type="project" value="UniProtKB-SubCell"/>
</dbReference>
<evidence type="ECO:0000313" key="5">
    <source>
        <dbReference type="Proteomes" id="UP000295023"/>
    </source>
</evidence>
<sequence>MVDLVLGPDDDIRNGSQQADTIRGGGGDDTLRGLAGDDLLDGEEGDDQLFGGSGNDVLLGGASGADRLGGGSGADSLDGGNNDDTLVGGTGDDTLDGGTGDDLLYGSDDADLLRGGTGDDALSGGGENDLLIGGPGRDTVSGGDNDDSITWEAGDGVDRIDGGSGTDALEVVGFASLRNLFRVEVVDGRQVIELRQQTGTPPFPLEVRLDDVRSIERLELRGGAEDDSFSLGTSEGSEIALISISAGAGDDFISGGGGPLDPARNSIPLDAFGGLGNDAMFGSFAGDTLDGGFDNDRLDGQVGDDLLLGGVGNDTLDGGFNGSDTLDGGTGSDLLIGGARDAADTFRFRAEPAQGDDIIQDFEAGDRIELSGVTQAQLDTDGNGRLDAADGPVSVFGGSLRIDMPFPLSGSLQVFGFGGAPVTSLDIGSDVFFLV</sequence>
<dbReference type="InterPro" id="IPR001343">
    <property type="entry name" value="Hemolysn_Ca-bd"/>
</dbReference>
<comment type="caution">
    <text evidence="4">The sequence shown here is derived from an EMBL/GenBank/DDBJ whole genome shotgun (WGS) entry which is preliminary data.</text>
</comment>
<dbReference type="InterPro" id="IPR018511">
    <property type="entry name" value="Hemolysin-typ_Ca-bd_CS"/>
</dbReference>
<dbReference type="InterPro" id="IPR011049">
    <property type="entry name" value="Serralysin-like_metalloprot_C"/>
</dbReference>
<evidence type="ECO:0000313" key="4">
    <source>
        <dbReference type="EMBL" id="TCZ64293.1"/>
    </source>
</evidence>
<dbReference type="PROSITE" id="PS00330">
    <property type="entry name" value="HEMOLYSIN_CALCIUM"/>
    <property type="match status" value="4"/>
</dbReference>
<dbReference type="RefSeq" id="WP_132285872.1">
    <property type="nucleotide sequence ID" value="NZ_SKBM01000005.1"/>
</dbReference>
<dbReference type="GO" id="GO:0005509">
    <property type="term" value="F:calcium ion binding"/>
    <property type="evidence" value="ECO:0007669"/>
    <property type="project" value="InterPro"/>
</dbReference>
<gene>
    <name evidence="4" type="ORF">EXY23_06475</name>
</gene>
<evidence type="ECO:0000256" key="1">
    <source>
        <dbReference type="ARBA" id="ARBA00004613"/>
    </source>
</evidence>
<reference evidence="4 5" key="1">
    <citation type="submission" date="2019-03" db="EMBL/GenBank/DDBJ databases">
        <title>Paracraurococcus aquatilis NE82 genome sequence.</title>
        <authorList>
            <person name="Zhao Y."/>
            <person name="Du Z."/>
        </authorList>
    </citation>
    <scope>NUCLEOTIDE SEQUENCE [LARGE SCALE GENOMIC DNA]</scope>
    <source>
        <strain evidence="4 5">NE82</strain>
    </source>
</reference>
<dbReference type="Gene3D" id="2.150.10.10">
    <property type="entry name" value="Serralysin-like metalloprotease, C-terminal"/>
    <property type="match status" value="5"/>
</dbReference>
<keyword evidence="5" id="KW-1185">Reference proteome</keyword>
<organism evidence="4 5">
    <name type="scientific">Roseicella aquatilis</name>
    <dbReference type="NCBI Taxonomy" id="2527868"/>
    <lineage>
        <taxon>Bacteria</taxon>
        <taxon>Pseudomonadati</taxon>
        <taxon>Pseudomonadota</taxon>
        <taxon>Alphaproteobacteria</taxon>
        <taxon>Acetobacterales</taxon>
        <taxon>Roseomonadaceae</taxon>
        <taxon>Roseicella</taxon>
    </lineage>
</organism>
<accession>A0A4R4DV12</accession>